<feature type="compositionally biased region" description="Acidic residues" evidence="7">
    <location>
        <begin position="597"/>
        <end position="617"/>
    </location>
</feature>
<gene>
    <name evidence="9" type="primary">TTLL5</name>
</gene>
<feature type="region of interest" description="Disordered" evidence="7">
    <location>
        <begin position="1086"/>
        <end position="1165"/>
    </location>
</feature>
<feature type="compositionally biased region" description="Basic and acidic residues" evidence="7">
    <location>
        <begin position="849"/>
        <end position="862"/>
    </location>
</feature>
<reference evidence="9" key="1">
    <citation type="submission" date="2025-08" db="UniProtKB">
        <authorList>
            <consortium name="RefSeq"/>
        </authorList>
    </citation>
    <scope>IDENTIFICATION</scope>
    <source>
        <tissue evidence="9">Blood</tissue>
    </source>
</reference>
<feature type="region of interest" description="Disordered" evidence="7">
    <location>
        <begin position="833"/>
        <end position="909"/>
    </location>
</feature>
<dbReference type="InterPro" id="IPR004344">
    <property type="entry name" value="TTL/TTLL_fam"/>
</dbReference>
<evidence type="ECO:0000256" key="7">
    <source>
        <dbReference type="SAM" id="MobiDB-lite"/>
    </source>
</evidence>
<protein>
    <recommendedName>
        <fullName evidence="5">Tubulin--tyrosine ligase-like protein 5</fullName>
    </recommendedName>
</protein>
<dbReference type="Gene3D" id="3.30.470.20">
    <property type="entry name" value="ATP-grasp fold, B domain"/>
    <property type="match status" value="1"/>
</dbReference>
<feature type="compositionally biased region" description="Polar residues" evidence="7">
    <location>
        <begin position="1154"/>
        <end position="1165"/>
    </location>
</feature>
<feature type="compositionally biased region" description="Polar residues" evidence="7">
    <location>
        <begin position="1086"/>
        <end position="1096"/>
    </location>
</feature>
<dbReference type="Pfam" id="PF03133">
    <property type="entry name" value="TTL"/>
    <property type="match status" value="1"/>
</dbReference>
<evidence type="ECO:0000313" key="9">
    <source>
        <dbReference type="RefSeq" id="XP_070449729.1"/>
    </source>
</evidence>
<dbReference type="SUPFAM" id="SSF56059">
    <property type="entry name" value="Glutathione synthetase ATP-binding domain-like"/>
    <property type="match status" value="1"/>
</dbReference>
<feature type="region of interest" description="Disordered" evidence="7">
    <location>
        <begin position="588"/>
        <end position="628"/>
    </location>
</feature>
<keyword evidence="4" id="KW-0067">ATP-binding</keyword>
<name>A0ABM4MAL1_EQUPR</name>
<evidence type="ECO:0000256" key="3">
    <source>
        <dbReference type="ARBA" id="ARBA00022741"/>
    </source>
</evidence>
<evidence type="ECO:0000256" key="2">
    <source>
        <dbReference type="ARBA" id="ARBA00022598"/>
    </source>
</evidence>
<accession>A0ABM4MAL1</accession>
<proteinExistence type="inferred from homology"/>
<keyword evidence="8" id="KW-1185">Reference proteome</keyword>
<evidence type="ECO:0000256" key="4">
    <source>
        <dbReference type="ARBA" id="ARBA00022840"/>
    </source>
</evidence>
<feature type="region of interest" description="Disordered" evidence="7">
    <location>
        <begin position="954"/>
        <end position="998"/>
    </location>
</feature>
<dbReference type="PANTHER" id="PTHR12241:SF145">
    <property type="entry name" value="TUBULIN POLYGLUTAMYLASE TTLL5"/>
    <property type="match status" value="1"/>
</dbReference>
<evidence type="ECO:0000313" key="8">
    <source>
        <dbReference type="Proteomes" id="UP001652662"/>
    </source>
</evidence>
<organism evidence="8 9">
    <name type="scientific">Equus przewalskii</name>
    <name type="common">Przewalski's horse</name>
    <name type="synonym">Equus caballus przewalskii</name>
    <dbReference type="NCBI Taxonomy" id="9798"/>
    <lineage>
        <taxon>Eukaryota</taxon>
        <taxon>Metazoa</taxon>
        <taxon>Chordata</taxon>
        <taxon>Craniata</taxon>
        <taxon>Vertebrata</taxon>
        <taxon>Euteleostomi</taxon>
        <taxon>Mammalia</taxon>
        <taxon>Eutheria</taxon>
        <taxon>Laurasiatheria</taxon>
        <taxon>Perissodactyla</taxon>
        <taxon>Equidae</taxon>
        <taxon>Equus</taxon>
    </lineage>
</organism>
<feature type="region of interest" description="Disordered" evidence="7">
    <location>
        <begin position="413"/>
        <end position="436"/>
    </location>
</feature>
<evidence type="ECO:0000256" key="1">
    <source>
        <dbReference type="ARBA" id="ARBA00006820"/>
    </source>
</evidence>
<feature type="compositionally biased region" description="Polar residues" evidence="7">
    <location>
        <begin position="1124"/>
        <end position="1146"/>
    </location>
</feature>
<feature type="compositionally biased region" description="Low complexity" evidence="7">
    <location>
        <begin position="838"/>
        <end position="847"/>
    </location>
</feature>
<comment type="similarity">
    <text evidence="1">Belongs to the tubulin--tyrosine ligase family.</text>
</comment>
<evidence type="ECO:0000256" key="6">
    <source>
        <dbReference type="ARBA" id="ARBA00049274"/>
    </source>
</evidence>
<dbReference type="PROSITE" id="PS51221">
    <property type="entry name" value="TTL"/>
    <property type="match status" value="1"/>
</dbReference>
<feature type="compositionally biased region" description="Polar residues" evidence="7">
    <location>
        <begin position="974"/>
        <end position="997"/>
    </location>
</feature>
<dbReference type="Proteomes" id="UP001652662">
    <property type="component" value="Chromosome 25"/>
</dbReference>
<evidence type="ECO:0000256" key="5">
    <source>
        <dbReference type="ARBA" id="ARBA00041448"/>
    </source>
</evidence>
<feature type="compositionally biased region" description="Polar residues" evidence="7">
    <location>
        <begin position="420"/>
        <end position="432"/>
    </location>
</feature>
<sequence>MPVVMARDLEETASSSEDEEAVSQEDHPCIMWTGGCRRIPVLVFHAEAILTKDNNIRVIGERYHLSYKIVRTDSRLVRSILTAHGFHEVHPSSTDYNLMWTGSHLKPFLLRTLSEAQKVNHFPRSYELTRKDRLYKNIIRMQHTHGFKAFHILPQTFLLPAEYAEFCNSYSKDRGPWIVKPVASSRGRGVYLINNPNQISLEENILVSRYINNPLLIDDFKFDVRLYVLVTSYDPLVIYLYEEGLARFATVRYDQGAKNIRNQFMHLTNYSVNKKSGDYVSCDDPEVEDYGNKWSMSAMLRYLKQEGRDTTALMAHVEDLIIKTIISAELAIATACKTFVPHRSSCFELYGFDVLIDSSLKPWLLEVNLSPSLACDAPLDLKIKASMISDMFTVVGFVCQDPAQRASTRPLYPTFESSRRNPFQKPQRSRPLSASDAEMKNLVGSAREKVPGKLGGSVLGLSMEEIRVLRRVKEENDRRGGFIRIFPTSETWEIYGSYLEHKTSMNYMLATRLFQDRGNPRRSLLTARTRMAADGAPELKVESMNSKAKLHAALYERKLLSLEVRKRRRRSGRLRAMRPKYPVITHPAEMNVKAETESEEEEEVALDNEDEEQEASQEESAGSLGENQAKYTPSLTVMAEHSPKENAVKVPEWNNKGEQCCKIETQESEPKFNLMQILQDNGNLSKVQARIAFSAYLQHVQIRLMKDSGGQTFSASWAAKEDEQMELVVRFLKRASSNLQHSLRMVLPSRRLALLERRRILAHQLGDFIIVYNKETEQMAEKKSKKKLEEEEEDGVNTENFQEFIKQASEAELEEVLTFYTQKNKSASVFLGTHSKSSKNSNSYSDSGAKGDHPETTEEVKIKQPKQQQATEIHSDKLSRSCHPNKQHSGVAKTQKEGEDGSSHSKRYNQSMVTAELQRLAEKQAARQYSPSTHISLLTQQVTNLNLASGIINRSSASTPPTLRPVLSPAGPTWSIQSDSQAPESHSTPPGSRSLQTGGFAWEGEVENNAYSKATGVVPQHKYHPTAGSYQLHFALQQLEQQKLQSRQLLDQSRARHQAIFGSQTLPNSNLWTMSNGAACRISSATASGQKPTTLPQKVVPPPSSSSSLVPKPPSNHKQVLRKATSQRAPKGSSTEGQLNGLQSSLHAAAFVPITSSTDPAHTKR</sequence>
<feature type="region of interest" description="Disordered" evidence="7">
    <location>
        <begin position="1"/>
        <end position="24"/>
    </location>
</feature>
<dbReference type="RefSeq" id="XP_070449729.1">
    <property type="nucleotide sequence ID" value="XM_070593628.1"/>
</dbReference>
<comment type="catalytic activity">
    <reaction evidence="6">
        <text>L-glutamyl-[protein] + L-glutamate + ATP = gamma-L-glutamyl-L-glutamyl-[protein] + ADP + phosphate + H(+)</text>
        <dbReference type="Rhea" id="RHEA:60144"/>
        <dbReference type="Rhea" id="RHEA-COMP:10208"/>
        <dbReference type="Rhea" id="RHEA-COMP:15517"/>
        <dbReference type="ChEBI" id="CHEBI:15378"/>
        <dbReference type="ChEBI" id="CHEBI:29973"/>
        <dbReference type="ChEBI" id="CHEBI:29985"/>
        <dbReference type="ChEBI" id="CHEBI:30616"/>
        <dbReference type="ChEBI" id="CHEBI:43474"/>
        <dbReference type="ChEBI" id="CHEBI:143622"/>
        <dbReference type="ChEBI" id="CHEBI:456216"/>
    </reaction>
    <physiologicalReaction direction="left-to-right" evidence="6">
        <dbReference type="Rhea" id="RHEA:60145"/>
    </physiologicalReaction>
</comment>
<dbReference type="GeneID" id="103555508"/>
<feature type="compositionally biased region" description="Basic and acidic residues" evidence="7">
    <location>
        <begin position="894"/>
        <end position="903"/>
    </location>
</feature>
<dbReference type="PANTHER" id="PTHR12241">
    <property type="entry name" value="TUBULIN POLYGLUTAMYLASE"/>
    <property type="match status" value="1"/>
</dbReference>
<keyword evidence="3" id="KW-0547">Nucleotide-binding</keyword>
<keyword evidence="2" id="KW-0436">Ligase</keyword>